<organism evidence="8 9">
    <name type="scientific">Apiospora aurea</name>
    <dbReference type="NCBI Taxonomy" id="335848"/>
    <lineage>
        <taxon>Eukaryota</taxon>
        <taxon>Fungi</taxon>
        <taxon>Dikarya</taxon>
        <taxon>Ascomycota</taxon>
        <taxon>Pezizomycotina</taxon>
        <taxon>Sordariomycetes</taxon>
        <taxon>Xylariomycetidae</taxon>
        <taxon>Amphisphaeriales</taxon>
        <taxon>Apiosporaceae</taxon>
        <taxon>Apiospora</taxon>
    </lineage>
</organism>
<feature type="transmembrane region" description="Helical" evidence="7">
    <location>
        <begin position="392"/>
        <end position="411"/>
    </location>
</feature>
<dbReference type="Proteomes" id="UP001391051">
    <property type="component" value="Unassembled WGS sequence"/>
</dbReference>
<feature type="transmembrane region" description="Helical" evidence="7">
    <location>
        <begin position="346"/>
        <end position="371"/>
    </location>
</feature>
<dbReference type="Gene3D" id="1.10.4160.10">
    <property type="entry name" value="Hydantoin permease"/>
    <property type="match status" value="1"/>
</dbReference>
<feature type="compositionally biased region" description="Basic and acidic residues" evidence="6">
    <location>
        <begin position="555"/>
        <end position="568"/>
    </location>
</feature>
<dbReference type="Pfam" id="PF02133">
    <property type="entry name" value="Transp_cyt_pur"/>
    <property type="match status" value="1"/>
</dbReference>
<feature type="transmembrane region" description="Helical" evidence="7">
    <location>
        <begin position="301"/>
        <end position="326"/>
    </location>
</feature>
<evidence type="ECO:0000256" key="3">
    <source>
        <dbReference type="ARBA" id="ARBA00022692"/>
    </source>
</evidence>
<evidence type="ECO:0000256" key="1">
    <source>
        <dbReference type="ARBA" id="ARBA00004141"/>
    </source>
</evidence>
<proteinExistence type="inferred from homology"/>
<evidence type="ECO:0000256" key="5">
    <source>
        <dbReference type="ARBA" id="ARBA00023136"/>
    </source>
</evidence>
<dbReference type="EMBL" id="JAQQWE010000005">
    <property type="protein sequence ID" value="KAK7951383.1"/>
    <property type="molecule type" value="Genomic_DNA"/>
</dbReference>
<evidence type="ECO:0000256" key="6">
    <source>
        <dbReference type="SAM" id="MobiDB-lite"/>
    </source>
</evidence>
<sequence length="568" mass="61740">MGIRSVLEALEVKPTDDEYESIATSRWGNKDVYPIPRDKRTYGWLSFYAYWGTCGMSLSSWTIGSSLIGIGLTAGQACGVVVRHACSAPYLYLTHVTDPEGHVVGCVIASLSSYLNGAAGTIHRLGYGTLARAAFGLWGAYFVVMLNVFQSFVFYGTQMCFGGMAFVLILNAVFPAFLHMANTLPESAGITTPQLTGFVLFIFLYIPVIYFVPPHQIQRFLVANLLISSATLFGIMGWAVHANGGAGNLVSPPVVMSKSQVGFMMVHGITSVAGTYTGGSERVSDWTRYAKHRNSPTLAQLTALPVTVTLVALIGIVTTSACAEMLGQVEWNPMMMLQTIQVRYYTAAACRAGTFFAGVGLLSVTVFINYTQNCVSSGMDVAMLAPRYVSRRRGSVIFALLGVLANPWRFLTQATTFITVLSSFGVFMSPAAAVLVVDFWLVRRTQWNIPDLYSPEGIYWFWNGVNWRALLSYLLGMIWALPGFIMAVGGLPVAEGWYRVYQISFFLGYGVSGGLYYLLNLLFPPPGLGEQVDIDFLQGPVVLGVAASRPSSGDRGSEKPARLAGEKV</sequence>
<dbReference type="GeneID" id="92076395"/>
<feature type="transmembrane region" description="Helical" evidence="7">
    <location>
        <begin position="470"/>
        <end position="494"/>
    </location>
</feature>
<keyword evidence="5 7" id="KW-0472">Membrane</keyword>
<dbReference type="PANTHER" id="PTHR30618:SF15">
    <property type="entry name" value="NICOTINAMIDE RIBOSIDE TRANSPORTER 1-RELATED"/>
    <property type="match status" value="1"/>
</dbReference>
<accession>A0ABR1QBM5</accession>
<feature type="transmembrane region" description="Helical" evidence="7">
    <location>
        <begin position="161"/>
        <end position="181"/>
    </location>
</feature>
<feature type="transmembrane region" description="Helical" evidence="7">
    <location>
        <begin position="130"/>
        <end position="149"/>
    </location>
</feature>
<reference evidence="8 9" key="1">
    <citation type="submission" date="2023-01" db="EMBL/GenBank/DDBJ databases">
        <title>Analysis of 21 Apiospora genomes using comparative genomics revels a genus with tremendous synthesis potential of carbohydrate active enzymes and secondary metabolites.</title>
        <authorList>
            <person name="Sorensen T."/>
        </authorList>
    </citation>
    <scope>NUCLEOTIDE SEQUENCE [LARGE SCALE GENOMIC DNA]</scope>
    <source>
        <strain evidence="8 9">CBS 24483</strain>
    </source>
</reference>
<name>A0ABR1QBM5_9PEZI</name>
<feature type="transmembrane region" description="Helical" evidence="7">
    <location>
        <begin position="500"/>
        <end position="519"/>
    </location>
</feature>
<dbReference type="InterPro" id="IPR045225">
    <property type="entry name" value="Uracil/uridine/allantoin_perm"/>
</dbReference>
<keyword evidence="9" id="KW-1185">Reference proteome</keyword>
<feature type="transmembrane region" description="Helical" evidence="7">
    <location>
        <begin position="220"/>
        <end position="241"/>
    </location>
</feature>
<evidence type="ECO:0000256" key="4">
    <source>
        <dbReference type="ARBA" id="ARBA00022989"/>
    </source>
</evidence>
<evidence type="ECO:0000313" key="9">
    <source>
        <dbReference type="Proteomes" id="UP001391051"/>
    </source>
</evidence>
<evidence type="ECO:0000256" key="2">
    <source>
        <dbReference type="ARBA" id="ARBA00008974"/>
    </source>
</evidence>
<evidence type="ECO:0000313" key="8">
    <source>
        <dbReference type="EMBL" id="KAK7951383.1"/>
    </source>
</evidence>
<comment type="subcellular location">
    <subcellularLocation>
        <location evidence="1">Membrane</location>
        <topology evidence="1">Multi-pass membrane protein</topology>
    </subcellularLocation>
</comment>
<feature type="transmembrane region" description="Helical" evidence="7">
    <location>
        <begin position="417"/>
        <end position="442"/>
    </location>
</feature>
<feature type="region of interest" description="Disordered" evidence="6">
    <location>
        <begin position="547"/>
        <end position="568"/>
    </location>
</feature>
<feature type="transmembrane region" description="Helical" evidence="7">
    <location>
        <begin position="193"/>
        <end position="213"/>
    </location>
</feature>
<protein>
    <submittedName>
        <fullName evidence="8">Uncharacterized protein</fullName>
    </submittedName>
</protein>
<dbReference type="InterPro" id="IPR001248">
    <property type="entry name" value="Pur-cyt_permease"/>
</dbReference>
<dbReference type="PANTHER" id="PTHR30618">
    <property type="entry name" value="NCS1 FAMILY PURINE/PYRIMIDINE TRANSPORTER"/>
    <property type="match status" value="1"/>
</dbReference>
<comment type="caution">
    <text evidence="8">The sequence shown here is derived from an EMBL/GenBank/DDBJ whole genome shotgun (WGS) entry which is preliminary data.</text>
</comment>
<evidence type="ECO:0000256" key="7">
    <source>
        <dbReference type="SAM" id="Phobius"/>
    </source>
</evidence>
<gene>
    <name evidence="8" type="ORF">PG986_007111</name>
</gene>
<keyword evidence="4 7" id="KW-1133">Transmembrane helix</keyword>
<keyword evidence="3 7" id="KW-0812">Transmembrane</keyword>
<feature type="transmembrane region" description="Helical" evidence="7">
    <location>
        <begin position="261"/>
        <end position="280"/>
    </location>
</feature>
<dbReference type="RefSeq" id="XP_066699445.1">
    <property type="nucleotide sequence ID" value="XM_066843333.1"/>
</dbReference>
<comment type="similarity">
    <text evidence="2">Belongs to the purine-cytosine permease (2.A.39) family.</text>
</comment>